<accession>A0A9W8T866</accession>
<organism evidence="2 3">
    <name type="scientific">Fusarium piperis</name>
    <dbReference type="NCBI Taxonomy" id="1435070"/>
    <lineage>
        <taxon>Eukaryota</taxon>
        <taxon>Fungi</taxon>
        <taxon>Dikarya</taxon>
        <taxon>Ascomycota</taxon>
        <taxon>Pezizomycotina</taxon>
        <taxon>Sordariomycetes</taxon>
        <taxon>Hypocreomycetidae</taxon>
        <taxon>Hypocreales</taxon>
        <taxon>Nectriaceae</taxon>
        <taxon>Fusarium</taxon>
        <taxon>Fusarium solani species complex</taxon>
    </lineage>
</organism>
<dbReference type="Proteomes" id="UP001140502">
    <property type="component" value="Unassembled WGS sequence"/>
</dbReference>
<evidence type="ECO:0000256" key="1">
    <source>
        <dbReference type="ARBA" id="ARBA00023604"/>
    </source>
</evidence>
<dbReference type="PANTHER" id="PTHR34598:SF3">
    <property type="entry name" value="OXIDOREDUCTASE AN1597"/>
    <property type="match status" value="1"/>
</dbReference>
<sequence length="137" mass="15709">MAETLSPVQSSVYFLERSERWKTEKPYVLNYVPELPAVRSNSSLESKNIDVEDIRGRETEFTYSKNGFFVLPLDCSMTPEDYDDDAKVKQIYLKQVGDSVKEALGASRVQIYDYIYLEAPARTTSRLAFDAMRPDDS</sequence>
<protein>
    <submittedName>
        <fullName evidence="2">Uncharacterized protein</fullName>
    </submittedName>
</protein>
<evidence type="ECO:0000313" key="3">
    <source>
        <dbReference type="Proteomes" id="UP001140502"/>
    </source>
</evidence>
<proteinExistence type="inferred from homology"/>
<reference evidence="2" key="1">
    <citation type="submission" date="2022-10" db="EMBL/GenBank/DDBJ databases">
        <title>Tapping the CABI collections for fungal endophytes: first genome assemblies for Collariella, Neodidymelliopsis, Ascochyta clinopodiicola, Didymella pomorum, Didymosphaeria variabile, Neocosmospora piperis and Neocucurbitaria cava.</title>
        <authorList>
            <person name="Hill R."/>
        </authorList>
    </citation>
    <scope>NUCLEOTIDE SEQUENCE</scope>
    <source>
        <strain evidence="2">IMI 366586</strain>
    </source>
</reference>
<gene>
    <name evidence="2" type="ORF">N0V84_012708</name>
</gene>
<dbReference type="InterPro" id="IPR044053">
    <property type="entry name" value="AsaB-like"/>
</dbReference>
<dbReference type="AlphaFoldDB" id="A0A9W8T866"/>
<evidence type="ECO:0000313" key="2">
    <source>
        <dbReference type="EMBL" id="KAJ4307475.1"/>
    </source>
</evidence>
<name>A0A9W8T866_9HYPO</name>
<dbReference type="GO" id="GO:0016491">
    <property type="term" value="F:oxidoreductase activity"/>
    <property type="evidence" value="ECO:0007669"/>
    <property type="project" value="InterPro"/>
</dbReference>
<comment type="similarity">
    <text evidence="1">Belongs to the asaB hydroxylase/desaturase family.</text>
</comment>
<dbReference type="EMBL" id="JAPEUR010000748">
    <property type="protein sequence ID" value="KAJ4307475.1"/>
    <property type="molecule type" value="Genomic_DNA"/>
</dbReference>
<comment type="caution">
    <text evidence="2">The sequence shown here is derived from an EMBL/GenBank/DDBJ whole genome shotgun (WGS) entry which is preliminary data.</text>
</comment>
<keyword evidence="3" id="KW-1185">Reference proteome</keyword>
<dbReference type="PANTHER" id="PTHR34598">
    <property type="entry name" value="BLL6449 PROTEIN"/>
    <property type="match status" value="1"/>
</dbReference>
<dbReference type="OrthoDB" id="412788at2759"/>